<accession>A0ABD3JYQ3</accession>
<evidence type="ECO:0000313" key="1">
    <source>
        <dbReference type="EMBL" id="KAL3731394.1"/>
    </source>
</evidence>
<gene>
    <name evidence="1" type="ORF">ACJRO7_028296</name>
</gene>
<evidence type="ECO:0000313" key="2">
    <source>
        <dbReference type="Proteomes" id="UP001634007"/>
    </source>
</evidence>
<keyword evidence="2" id="KW-1185">Reference proteome</keyword>
<name>A0ABD3JYQ3_EUCGL</name>
<dbReference type="Proteomes" id="UP001634007">
    <property type="component" value="Unassembled WGS sequence"/>
</dbReference>
<organism evidence="1 2">
    <name type="scientific">Eucalyptus globulus</name>
    <name type="common">Tasmanian blue gum</name>
    <dbReference type="NCBI Taxonomy" id="34317"/>
    <lineage>
        <taxon>Eukaryota</taxon>
        <taxon>Viridiplantae</taxon>
        <taxon>Streptophyta</taxon>
        <taxon>Embryophyta</taxon>
        <taxon>Tracheophyta</taxon>
        <taxon>Spermatophyta</taxon>
        <taxon>Magnoliopsida</taxon>
        <taxon>eudicotyledons</taxon>
        <taxon>Gunneridae</taxon>
        <taxon>Pentapetalae</taxon>
        <taxon>rosids</taxon>
        <taxon>malvids</taxon>
        <taxon>Myrtales</taxon>
        <taxon>Myrtaceae</taxon>
        <taxon>Myrtoideae</taxon>
        <taxon>Eucalypteae</taxon>
        <taxon>Eucalyptus</taxon>
    </lineage>
</organism>
<proteinExistence type="predicted"/>
<sequence>MSSQPEVSLLTATAEATEDLHRVQDTYFPSSPEDRLSRLRDESSSVLKLLDSIPPGNYSRFNGREASSMIPFVIFESDGVESPSFG</sequence>
<dbReference type="AlphaFoldDB" id="A0ABD3JYQ3"/>
<comment type="caution">
    <text evidence="1">The sequence shown here is derived from an EMBL/GenBank/DDBJ whole genome shotgun (WGS) entry which is preliminary data.</text>
</comment>
<protein>
    <submittedName>
        <fullName evidence="1">Uncharacterized protein</fullName>
    </submittedName>
</protein>
<reference evidence="1 2" key="1">
    <citation type="submission" date="2024-11" db="EMBL/GenBank/DDBJ databases">
        <title>Chromosome-level genome assembly of Eucalyptus globulus Labill. provides insights into its genome evolution.</title>
        <authorList>
            <person name="Li X."/>
        </authorList>
    </citation>
    <scope>NUCLEOTIDE SEQUENCE [LARGE SCALE GENOMIC DNA]</scope>
    <source>
        <strain evidence="1">CL2024</strain>
        <tissue evidence="1">Fresh tender leaves</tissue>
    </source>
</reference>
<dbReference type="EMBL" id="JBJKBG010000007">
    <property type="protein sequence ID" value="KAL3731394.1"/>
    <property type="molecule type" value="Genomic_DNA"/>
</dbReference>